<dbReference type="Proteomes" id="UP001378592">
    <property type="component" value="Unassembled WGS sequence"/>
</dbReference>
<reference evidence="2 3" key="1">
    <citation type="submission" date="2024-03" db="EMBL/GenBank/DDBJ databases">
        <title>The genome assembly and annotation of the cricket Gryllus longicercus Weissman &amp; Gray.</title>
        <authorList>
            <person name="Szrajer S."/>
            <person name="Gray D."/>
            <person name="Ylla G."/>
        </authorList>
    </citation>
    <scope>NUCLEOTIDE SEQUENCE [LARGE SCALE GENOMIC DNA]</scope>
    <source>
        <strain evidence="2">DAG 2021-001</strain>
        <tissue evidence="2">Whole body minus gut</tissue>
    </source>
</reference>
<feature type="region of interest" description="Disordered" evidence="1">
    <location>
        <begin position="97"/>
        <end position="138"/>
    </location>
</feature>
<evidence type="ECO:0000313" key="3">
    <source>
        <dbReference type="Proteomes" id="UP001378592"/>
    </source>
</evidence>
<keyword evidence="3" id="KW-1185">Reference proteome</keyword>
<dbReference type="EMBL" id="JAZDUA010000151">
    <property type="protein sequence ID" value="KAK7866258.1"/>
    <property type="molecule type" value="Genomic_DNA"/>
</dbReference>
<accession>A0AAN9VLR4</accession>
<comment type="caution">
    <text evidence="2">The sequence shown here is derived from an EMBL/GenBank/DDBJ whole genome shotgun (WGS) entry which is preliminary data.</text>
</comment>
<dbReference type="AlphaFoldDB" id="A0AAN9VLR4"/>
<protein>
    <submittedName>
        <fullName evidence="2">Uncharacterized protein</fullName>
    </submittedName>
</protein>
<sequence length="138" mass="14938">MSFSPPAAALSARQREILEQRAARGDTQAEVADRAPSREAQPGGLARRRGRCRRSGPLARRWGCAPVLLAAENQVLLEEPLRVPRFASLFRGTETCPVPVPRASRAAGSAHRKGPDRLRDSPSEPYLSRAPSHASAPI</sequence>
<evidence type="ECO:0000313" key="2">
    <source>
        <dbReference type="EMBL" id="KAK7866258.1"/>
    </source>
</evidence>
<proteinExistence type="predicted"/>
<name>A0AAN9VLR4_9ORTH</name>
<feature type="compositionally biased region" description="Basic and acidic residues" evidence="1">
    <location>
        <begin position="113"/>
        <end position="122"/>
    </location>
</feature>
<evidence type="ECO:0000256" key="1">
    <source>
        <dbReference type="SAM" id="MobiDB-lite"/>
    </source>
</evidence>
<feature type="region of interest" description="Disordered" evidence="1">
    <location>
        <begin position="23"/>
        <end position="55"/>
    </location>
</feature>
<organism evidence="2 3">
    <name type="scientific">Gryllus longicercus</name>
    <dbReference type="NCBI Taxonomy" id="2509291"/>
    <lineage>
        <taxon>Eukaryota</taxon>
        <taxon>Metazoa</taxon>
        <taxon>Ecdysozoa</taxon>
        <taxon>Arthropoda</taxon>
        <taxon>Hexapoda</taxon>
        <taxon>Insecta</taxon>
        <taxon>Pterygota</taxon>
        <taxon>Neoptera</taxon>
        <taxon>Polyneoptera</taxon>
        <taxon>Orthoptera</taxon>
        <taxon>Ensifera</taxon>
        <taxon>Gryllidea</taxon>
        <taxon>Grylloidea</taxon>
        <taxon>Gryllidae</taxon>
        <taxon>Gryllinae</taxon>
        <taxon>Gryllus</taxon>
    </lineage>
</organism>
<gene>
    <name evidence="2" type="ORF">R5R35_001687</name>
</gene>